<dbReference type="OrthoDB" id="3218112at2759"/>
<dbReference type="SUPFAM" id="SSF54695">
    <property type="entry name" value="POZ domain"/>
    <property type="match status" value="1"/>
</dbReference>
<proteinExistence type="predicted"/>
<reference evidence="2 3" key="1">
    <citation type="submission" date="2018-06" db="EMBL/GenBank/DDBJ databases">
        <title>A transcriptomic atlas of mushroom development highlights an independent origin of complex multicellularity.</title>
        <authorList>
            <consortium name="DOE Joint Genome Institute"/>
            <person name="Krizsan K."/>
            <person name="Almasi E."/>
            <person name="Merenyi Z."/>
            <person name="Sahu N."/>
            <person name="Viragh M."/>
            <person name="Koszo T."/>
            <person name="Mondo S."/>
            <person name="Kiss B."/>
            <person name="Balint B."/>
            <person name="Kues U."/>
            <person name="Barry K."/>
            <person name="Hegedus J.C."/>
            <person name="Henrissat B."/>
            <person name="Johnson J."/>
            <person name="Lipzen A."/>
            <person name="Ohm R."/>
            <person name="Nagy I."/>
            <person name="Pangilinan J."/>
            <person name="Yan J."/>
            <person name="Xiong Y."/>
            <person name="Grigoriev I.V."/>
            <person name="Hibbett D.S."/>
            <person name="Nagy L.G."/>
        </authorList>
    </citation>
    <scope>NUCLEOTIDE SEQUENCE [LARGE SCALE GENOMIC DNA]</scope>
    <source>
        <strain evidence="2 3">SZMC22713</strain>
    </source>
</reference>
<name>A0A4Y7PRM9_9AGAM</name>
<keyword evidence="3" id="KW-1185">Reference proteome</keyword>
<dbReference type="InterPro" id="IPR011333">
    <property type="entry name" value="SKP1/BTB/POZ_sf"/>
</dbReference>
<dbReference type="EMBL" id="ML170218">
    <property type="protein sequence ID" value="TDL17691.1"/>
    <property type="molecule type" value="Genomic_DNA"/>
</dbReference>
<dbReference type="Pfam" id="PF00651">
    <property type="entry name" value="BTB"/>
    <property type="match status" value="1"/>
</dbReference>
<dbReference type="Gene3D" id="3.30.710.10">
    <property type="entry name" value="Potassium Channel Kv1.1, Chain A"/>
    <property type="match status" value="1"/>
</dbReference>
<sequence length="358" mass="41633">MSSETEAPDHEDIRHESLYHSDGDWVIFAPISAGGHMIFRVHKFLLCHHSPIFSDLLTLPQGAEEMREMYDGVPALHLTDPAKDLAFLLDVLYDPSALPYEALDPYTPILVRGILSLATKYFISSLRRRIVQQLQKDWPTTLNEWDTLEGHIVAWSPPDPENPMNIWLDGSFPEPASAISISRRFDIPQLLPAAFYHLSRLTVEQDWDHYRDSDFTDQFYHDMIEHKGRSARWRLLGRDDLICLLKGKDTIKKHLEVFENSFSSGNKRCREKDSDCSNKIRGIVKRIIRISEESRDPLATFKEYGKIPEFGHSEDPEYEDQVCFSCSRNMKRRMGEWRCDFWDNISDVFNLPTSRKAR</sequence>
<dbReference type="SMART" id="SM00225">
    <property type="entry name" value="BTB"/>
    <property type="match status" value="1"/>
</dbReference>
<dbReference type="InterPro" id="IPR000210">
    <property type="entry name" value="BTB/POZ_dom"/>
</dbReference>
<dbReference type="AlphaFoldDB" id="A0A4Y7PRM9"/>
<feature type="domain" description="BTB" evidence="1">
    <location>
        <begin position="23"/>
        <end position="94"/>
    </location>
</feature>
<evidence type="ECO:0000313" key="2">
    <source>
        <dbReference type="EMBL" id="TDL17691.1"/>
    </source>
</evidence>
<evidence type="ECO:0000259" key="1">
    <source>
        <dbReference type="PROSITE" id="PS50097"/>
    </source>
</evidence>
<evidence type="ECO:0000313" key="3">
    <source>
        <dbReference type="Proteomes" id="UP000294933"/>
    </source>
</evidence>
<accession>A0A4Y7PRM9</accession>
<protein>
    <recommendedName>
        <fullName evidence="1">BTB domain-containing protein</fullName>
    </recommendedName>
</protein>
<dbReference type="PROSITE" id="PS50097">
    <property type="entry name" value="BTB"/>
    <property type="match status" value="1"/>
</dbReference>
<dbReference type="STRING" id="50990.A0A4Y7PRM9"/>
<organism evidence="2 3">
    <name type="scientific">Rickenella mellea</name>
    <dbReference type="NCBI Taxonomy" id="50990"/>
    <lineage>
        <taxon>Eukaryota</taxon>
        <taxon>Fungi</taxon>
        <taxon>Dikarya</taxon>
        <taxon>Basidiomycota</taxon>
        <taxon>Agaricomycotina</taxon>
        <taxon>Agaricomycetes</taxon>
        <taxon>Hymenochaetales</taxon>
        <taxon>Rickenellaceae</taxon>
        <taxon>Rickenella</taxon>
    </lineage>
</organism>
<gene>
    <name evidence="2" type="ORF">BD410DRAFT_754226</name>
</gene>
<dbReference type="Proteomes" id="UP000294933">
    <property type="component" value="Unassembled WGS sequence"/>
</dbReference>
<dbReference type="VEuPathDB" id="FungiDB:BD410DRAFT_754226"/>